<dbReference type="OrthoDB" id="7432052at2"/>
<dbReference type="KEGG" id="rdi:CMV14_03195"/>
<dbReference type="InterPro" id="IPR007812">
    <property type="entry name" value="T2SS_protein-GspL"/>
</dbReference>
<dbReference type="GO" id="GO:0015627">
    <property type="term" value="C:type II protein secretion system complex"/>
    <property type="evidence" value="ECO:0007669"/>
    <property type="project" value="InterPro"/>
</dbReference>
<dbReference type="InterPro" id="IPR043129">
    <property type="entry name" value="ATPase_NBD"/>
</dbReference>
<comment type="caution">
    <text evidence="2">The sequence shown here is derived from an EMBL/GenBank/DDBJ whole genome shotgun (WGS) entry which is preliminary data.</text>
</comment>
<reference evidence="2 3" key="1">
    <citation type="submission" date="2017-09" db="EMBL/GenBank/DDBJ databases">
        <title>The Catabolism of 3,6-Dichlorosalicylic acid is Initiated by the Cytochrome P450 Monooxygenase DsmABC in Rhizorhabdus dicambivorans Ndbn-20.</title>
        <authorList>
            <person name="Na L."/>
        </authorList>
    </citation>
    <scope>NUCLEOTIDE SEQUENCE [LARGE SCALE GENOMIC DNA]</scope>
    <source>
        <strain evidence="2 3">Ndbn-20m</strain>
    </source>
</reference>
<keyword evidence="3" id="KW-1185">Reference proteome</keyword>
<evidence type="ECO:0000313" key="3">
    <source>
        <dbReference type="Proteomes" id="UP000218934"/>
    </source>
</evidence>
<dbReference type="Pfam" id="PF05134">
    <property type="entry name" value="T2SSL"/>
    <property type="match status" value="1"/>
</dbReference>
<dbReference type="NCBIfam" id="TIGR01709">
    <property type="entry name" value="typeII_sec_gspL"/>
    <property type="match status" value="1"/>
</dbReference>
<evidence type="ECO:0000313" key="2">
    <source>
        <dbReference type="EMBL" id="PCE41411.1"/>
    </source>
</evidence>
<dbReference type="RefSeq" id="WP_083216096.1">
    <property type="nucleotide sequence ID" value="NZ_CP023449.1"/>
</dbReference>
<protein>
    <submittedName>
        <fullName evidence="2">General secretion pathway protein GspL</fullName>
    </submittedName>
</protein>
<accession>A0A2A4FVJ0</accession>
<dbReference type="CDD" id="cd24017">
    <property type="entry name" value="ASKHA_T2SSL_N"/>
    <property type="match status" value="1"/>
</dbReference>
<dbReference type="GO" id="GO:0009276">
    <property type="term" value="C:Gram-negative-bacterium-type cell wall"/>
    <property type="evidence" value="ECO:0007669"/>
    <property type="project" value="InterPro"/>
</dbReference>
<dbReference type="InterPro" id="IPR024230">
    <property type="entry name" value="GspL_cyto_dom"/>
</dbReference>
<dbReference type="GO" id="GO:0015628">
    <property type="term" value="P:protein secretion by the type II secretion system"/>
    <property type="evidence" value="ECO:0007669"/>
    <property type="project" value="InterPro"/>
</dbReference>
<sequence>MKLMLQSPSIAPAFARIKNALADRAAGGVWMLDGGVPHAIAASAARDLLLVPAEQVLVLGAALPLPSRAKRIAALPFAIEDRIAARADQVHLALGAQGPGGEWLAGVVDPALMAGWVAEAEAAGLGDATIMPDALALPLPEPGCWSVHRIGARILARLPDGTGFAAMEPLFLSIWAAAGRPECDEAGFGDAAIPIALDLRQGIFARPRQGLSRTARRVALVAAGGLLAHGAIATADTFALRSIAAKRGAELTAQLNASAPGRFTGSDPHEAAAVAAEILPAGGTAPPGALLPLLTRASAALAPFGGAVTVRAMRFDEAGRSLRFDCDSADPGAARGIVDALRQAGLNGRFEGDSLIVTGGAA</sequence>
<gene>
    <name evidence="2" type="ORF">COO09_15185</name>
</gene>
<dbReference type="SUPFAM" id="SSF53067">
    <property type="entry name" value="Actin-like ATPase domain"/>
    <property type="match status" value="1"/>
</dbReference>
<dbReference type="Proteomes" id="UP000218934">
    <property type="component" value="Unassembled WGS sequence"/>
</dbReference>
<dbReference type="Gene3D" id="3.30.420.380">
    <property type="match status" value="1"/>
</dbReference>
<name>A0A2A4FVJ0_9SPHN</name>
<feature type="domain" description="GspL cytoplasmic actin-ATPase-like" evidence="1">
    <location>
        <begin position="46"/>
        <end position="174"/>
    </location>
</feature>
<dbReference type="EMBL" id="NWUF01000015">
    <property type="protein sequence ID" value="PCE41411.1"/>
    <property type="molecule type" value="Genomic_DNA"/>
</dbReference>
<organism evidence="2 3">
    <name type="scientific">Rhizorhabdus dicambivorans</name>
    <dbReference type="NCBI Taxonomy" id="1850238"/>
    <lineage>
        <taxon>Bacteria</taxon>
        <taxon>Pseudomonadati</taxon>
        <taxon>Pseudomonadota</taxon>
        <taxon>Alphaproteobacteria</taxon>
        <taxon>Sphingomonadales</taxon>
        <taxon>Sphingomonadaceae</taxon>
        <taxon>Rhizorhabdus</taxon>
    </lineage>
</organism>
<proteinExistence type="predicted"/>
<evidence type="ECO:0000259" key="1">
    <source>
        <dbReference type="Pfam" id="PF05134"/>
    </source>
</evidence>
<dbReference type="AlphaFoldDB" id="A0A2A4FVJ0"/>